<protein>
    <submittedName>
        <fullName evidence="2">Uncharacterized protein</fullName>
    </submittedName>
</protein>
<dbReference type="EnsemblMetazoa" id="SMAR003008-RA">
    <property type="protein sequence ID" value="SMAR003008-PA"/>
    <property type="gene ID" value="SMAR003008"/>
</dbReference>
<feature type="region of interest" description="Disordered" evidence="1">
    <location>
        <begin position="57"/>
        <end position="79"/>
    </location>
</feature>
<proteinExistence type="predicted"/>
<organism evidence="2 3">
    <name type="scientific">Strigamia maritima</name>
    <name type="common">European centipede</name>
    <name type="synonym">Geophilus maritimus</name>
    <dbReference type="NCBI Taxonomy" id="126957"/>
    <lineage>
        <taxon>Eukaryota</taxon>
        <taxon>Metazoa</taxon>
        <taxon>Ecdysozoa</taxon>
        <taxon>Arthropoda</taxon>
        <taxon>Myriapoda</taxon>
        <taxon>Chilopoda</taxon>
        <taxon>Pleurostigmophora</taxon>
        <taxon>Geophilomorpha</taxon>
        <taxon>Linotaeniidae</taxon>
        <taxon>Strigamia</taxon>
    </lineage>
</organism>
<feature type="compositionally biased region" description="Basic and acidic residues" evidence="1">
    <location>
        <begin position="1659"/>
        <end position="1672"/>
    </location>
</feature>
<feature type="region of interest" description="Disordered" evidence="1">
    <location>
        <begin position="649"/>
        <end position="672"/>
    </location>
</feature>
<evidence type="ECO:0000256" key="1">
    <source>
        <dbReference type="SAM" id="MobiDB-lite"/>
    </source>
</evidence>
<feature type="region of interest" description="Disordered" evidence="1">
    <location>
        <begin position="988"/>
        <end position="1068"/>
    </location>
</feature>
<dbReference type="HOGENOM" id="CLU_241150_0_0_1"/>
<evidence type="ECO:0000313" key="3">
    <source>
        <dbReference type="Proteomes" id="UP000014500"/>
    </source>
</evidence>
<feature type="region of interest" description="Disordered" evidence="1">
    <location>
        <begin position="1"/>
        <end position="21"/>
    </location>
</feature>
<dbReference type="GO" id="GO:0007224">
    <property type="term" value="P:smoothened signaling pathway"/>
    <property type="evidence" value="ECO:0007669"/>
    <property type="project" value="InterPro"/>
</dbReference>
<evidence type="ECO:0000313" key="2">
    <source>
        <dbReference type="EnsemblMetazoa" id="SMAR003008-PA"/>
    </source>
</evidence>
<feature type="compositionally biased region" description="Basic and acidic residues" evidence="1">
    <location>
        <begin position="658"/>
        <end position="672"/>
    </location>
</feature>
<dbReference type="EMBL" id="JH431265">
    <property type="status" value="NOT_ANNOTATED_CDS"/>
    <property type="molecule type" value="Genomic_DNA"/>
</dbReference>
<feature type="compositionally biased region" description="Low complexity" evidence="1">
    <location>
        <begin position="1131"/>
        <end position="1147"/>
    </location>
</feature>
<accession>T1IPQ5</accession>
<dbReference type="PANTHER" id="PTHR15721">
    <property type="entry name" value="KIAA0586 PROTEIN"/>
    <property type="match status" value="1"/>
</dbReference>
<feature type="region of interest" description="Disordered" evidence="1">
    <location>
        <begin position="1099"/>
        <end position="1148"/>
    </location>
</feature>
<feature type="region of interest" description="Disordered" evidence="1">
    <location>
        <begin position="1635"/>
        <end position="1692"/>
    </location>
</feature>
<name>T1IPQ5_STRMM</name>
<reference evidence="2" key="2">
    <citation type="submission" date="2015-02" db="UniProtKB">
        <authorList>
            <consortium name="EnsemblMetazoa"/>
        </authorList>
    </citation>
    <scope>IDENTIFICATION</scope>
</reference>
<feature type="compositionally biased region" description="Basic and acidic residues" evidence="1">
    <location>
        <begin position="1007"/>
        <end position="1023"/>
    </location>
</feature>
<dbReference type="InterPro" id="IPR029246">
    <property type="entry name" value="TALPID3"/>
</dbReference>
<feature type="compositionally biased region" description="Basic and acidic residues" evidence="1">
    <location>
        <begin position="1683"/>
        <end position="1692"/>
    </location>
</feature>
<keyword evidence="3" id="KW-1185">Reference proteome</keyword>
<dbReference type="GO" id="GO:0036064">
    <property type="term" value="C:ciliary basal body"/>
    <property type="evidence" value="ECO:0007669"/>
    <property type="project" value="TreeGrafter"/>
</dbReference>
<reference evidence="3" key="1">
    <citation type="submission" date="2011-05" db="EMBL/GenBank/DDBJ databases">
        <authorList>
            <person name="Richards S.R."/>
            <person name="Qu J."/>
            <person name="Jiang H."/>
            <person name="Jhangiani S.N."/>
            <person name="Agravi P."/>
            <person name="Goodspeed R."/>
            <person name="Gross S."/>
            <person name="Mandapat C."/>
            <person name="Jackson L."/>
            <person name="Mathew T."/>
            <person name="Pu L."/>
            <person name="Thornton R."/>
            <person name="Saada N."/>
            <person name="Wilczek-Boney K.B."/>
            <person name="Lee S."/>
            <person name="Kovar C."/>
            <person name="Wu Y."/>
            <person name="Scherer S.E."/>
            <person name="Worley K.C."/>
            <person name="Muzny D.M."/>
            <person name="Gibbs R."/>
        </authorList>
    </citation>
    <scope>NUCLEOTIDE SEQUENCE</scope>
    <source>
        <strain evidence="3">Brora</strain>
    </source>
</reference>
<dbReference type="Proteomes" id="UP000014500">
    <property type="component" value="Unassembled WGS sequence"/>
</dbReference>
<dbReference type="GO" id="GO:0005814">
    <property type="term" value="C:centriole"/>
    <property type="evidence" value="ECO:0007669"/>
    <property type="project" value="TreeGrafter"/>
</dbReference>
<dbReference type="PANTHER" id="PTHR15721:SF2">
    <property type="entry name" value="PROTEIN TALPID3"/>
    <property type="match status" value="1"/>
</dbReference>
<sequence>MKVSNKQPKLIPSGNKQRREPLFAASLRGATKSIDNFSEQQPTLLTTKQTSEWLKVQSNSKKKVAIGKTGETAEREPDKSHEIQSVLNRNLIKSPSAKGTYPDAIFDLVRSPKIESTSQGKSYPLSFGVDFESPGSLTANRAFRDEDEEEKGDERIENLISDLEHELKKLQHDCNFNLKSSNKEEEETSTGFADLFSRSPPDDRILKQYFPSMYKTTEEIFSQSASQVSVPTTSCNDVLEDVQRRMGILTDNLDWAKSSRRNQELNSILDTFKVDPANVALKLEIKKIVDDCILSIESEVKDAVQKQLENDKQRKVFESNMLRENVMKSKHQASRLCKRNLTPKENKETKSVTTKKVFNYLKSGRLTRQASGNKMESAKAKVEAADTSYEKVPSLWDESSYSYLHGNLPKLGERISELKLYPHLQNPLSAKPTPLPPKSLRKNNSITKVQSTVLPECNAPRLNSSKKTIQNKRTNKDEHILQAKLMNVQFKKSAVDIINQNENIKTVRTKSNPSIRGAIKIAPRVSHLDTKIEKTKKTIDIVNEVNFVKNIQTNLSPTNIGVKKHVRFQATPRPIPIPKWSDASPQKELLEDFDDLLVVGTKIKESTHQTNDENNLIEDISANSAIIETKKHPFLSKVALQQTGPAIVMNPKFEGDEDSRAGGDQLRNESNKPEIEHKRMIHGGGGDADFIFNNAHELRNKDALNNTSESSNSDAKSLSDDTKIFEEHHSTSDGLVRDEFHPTEENNANEQCKMSQMSSSSSINEDLKKSLDEIEEDSSTNINTSSMVHSEADKIAKIGPESDESIESEKAEIGDVLILPGYTPPIIETQHPIPAYKHHKNTKRKIPSCLSATTGATNLTFRWQSSNELVLKTAQDWVEKELVARTLSLRLSHNDKHNAGDGTSAEGHEMPLNNKLLQSLVEEILKEKTLELLKQTKRENENSKNADVHLQTSEDTEMFINEEVTLDTPQPTPPASPVSSYSESFEKSEDDVHEIVSTPSPSATYDGTKERLTGGGKNYKDVDSYQPPFAAYTDQVPTPESSPPPSEHSVSEQIPEALPPSQTPVTLNLPPEPFALHRVPEVAQIFVNQWTQTDLMEQGGEMSLNSPDVSPLPAPASIYTPDKSSTVAEKATSTPPSPDATTSTSTSMPLSLSEGEWINLLPWQTNTPFCRYSNQLQHWEVNNIIGLDNSLQDLEEFEPDPISEGEVLMPHFSAWKSGVVAAAIAAGFRPSEDLQFSGLNIMEPGPSTQPSTIFQRAESPGELPAQVSGVFALPSTSLTQTAIEPQEENEDQHELERRFSTCSVQTASDLPIEESSPNRISVQHIVVEDTTSMLNEEEVLLNALQNVFLPAEPGLVLPVTTSLDPVLRRQYLERLVSEGEIRASFLLSANRASNPDHLRSWGRSLVNAMIKKAISAPGLNAHRKWEDSKSIQRLSTIIASRNTSRSSQTQTDFPISLVEEILASSMDDQNLKKSAERNFKENEQLFGVPTTSNAPMVSFKEFPFDSQELNLGTIPKVKTRKSSLKMSYSKVQQDIGRFPSSTSQLGTTSSASSIPTLIQAPSCEFFVKRSHHITVRPSPAMLPEDFQGHMQGLHPVISKSSVIDIGRDMFKDSSIVMGSLGTIDEESNEALSGVHKRMVKGPHSSDSEGECSQVNHTGKRADKSKKVIDRSLSHSTDLSEGEVPPRETRSHQ</sequence>